<comment type="catalytic activity">
    <reaction evidence="11 15">
        <text>UMP + diphosphate = 5-phospho-alpha-D-ribose 1-diphosphate + uracil</text>
        <dbReference type="Rhea" id="RHEA:13017"/>
        <dbReference type="ChEBI" id="CHEBI:17568"/>
        <dbReference type="ChEBI" id="CHEBI:33019"/>
        <dbReference type="ChEBI" id="CHEBI:57865"/>
        <dbReference type="ChEBI" id="CHEBI:58017"/>
        <dbReference type="EC" id="2.4.2.9"/>
    </reaction>
</comment>
<accession>A0A2P5SWH6</accession>
<comment type="function">
    <text evidence="12 15">Catalyzes the conversion of uracil and 5-phospho-alpha-D-ribose 1-diphosphate (PRPP) to UMP and diphosphate.</text>
</comment>
<dbReference type="GO" id="GO:0004845">
    <property type="term" value="F:uracil phosphoribosyltransferase activity"/>
    <property type="evidence" value="ECO:0007669"/>
    <property type="project" value="UniProtKB-UniRule"/>
</dbReference>
<dbReference type="InterPro" id="IPR029057">
    <property type="entry name" value="PRTase-like"/>
</dbReference>
<dbReference type="EMBL" id="PDKU01000001">
    <property type="protein sequence ID" value="PPI86689.1"/>
    <property type="molecule type" value="Genomic_DNA"/>
</dbReference>
<comment type="pathway">
    <text evidence="1 15">Pyrimidine metabolism; UMP biosynthesis via salvage pathway; UMP from uracil: step 1/1.</text>
</comment>
<feature type="binding site" evidence="15">
    <location>
        <position position="199"/>
    </location>
    <ligand>
        <name>5-phospho-alpha-D-ribose 1-diphosphate</name>
        <dbReference type="ChEBI" id="CHEBI:58017"/>
    </ligand>
</feature>
<dbReference type="SUPFAM" id="SSF53271">
    <property type="entry name" value="PRTase-like"/>
    <property type="match status" value="1"/>
</dbReference>
<evidence type="ECO:0000256" key="8">
    <source>
        <dbReference type="ARBA" id="ARBA00022842"/>
    </source>
</evidence>
<sequence>MKIVEVNHPLIKHKLGLMRIHDINTKRFRELASEIGSLLAYEATSDIKTEKVIIKGWNSLVQVEKINHKKITIVPILRAGLGMIEGILQYLPSARISIVGMYRDQKTLAPIPYFQKLASNIEESMAIVVDPLLATGGSMIATINLLKKAGCKNIKVLALIVAPEGISELGKIHKDIELYTASVDKKLNDKGYIIPGLGDAGDKMFGTQ</sequence>
<keyword evidence="7 15" id="KW-0547">Nucleotide-binding</keyword>
<keyword evidence="9 15" id="KW-0342">GTP-binding</keyword>
<dbReference type="GO" id="GO:0044206">
    <property type="term" value="P:UMP salvage"/>
    <property type="evidence" value="ECO:0007669"/>
    <property type="project" value="UniProtKB-UniRule"/>
</dbReference>
<dbReference type="CDD" id="cd06223">
    <property type="entry name" value="PRTases_typeI"/>
    <property type="match status" value="1"/>
</dbReference>
<dbReference type="UniPathway" id="UPA00574">
    <property type="reaction ID" value="UER00636"/>
</dbReference>
<keyword evidence="6 15" id="KW-0808">Transferase</keyword>
<feature type="binding site" evidence="15">
    <location>
        <begin position="198"/>
        <end position="200"/>
    </location>
    <ligand>
        <name>uracil</name>
        <dbReference type="ChEBI" id="CHEBI:17568"/>
    </ligand>
</feature>
<dbReference type="Gene3D" id="3.40.50.2020">
    <property type="match status" value="1"/>
</dbReference>
<dbReference type="NCBIfam" id="TIGR01091">
    <property type="entry name" value="upp"/>
    <property type="match status" value="1"/>
</dbReference>
<dbReference type="GO" id="GO:0005737">
    <property type="term" value="C:cytoplasm"/>
    <property type="evidence" value="ECO:0007669"/>
    <property type="project" value="UniProtKB-ARBA"/>
</dbReference>
<dbReference type="InterPro" id="IPR050054">
    <property type="entry name" value="UPRTase/APRTase"/>
</dbReference>
<keyword evidence="4 15" id="KW-0021">Allosteric enzyme</keyword>
<evidence type="ECO:0000256" key="5">
    <source>
        <dbReference type="ARBA" id="ARBA00022676"/>
    </source>
</evidence>
<dbReference type="OrthoDB" id="9781675at2"/>
<dbReference type="EC" id="2.4.2.9" evidence="3 15"/>
<dbReference type="InterPro" id="IPR005765">
    <property type="entry name" value="UPRT"/>
</dbReference>
<evidence type="ECO:0000256" key="3">
    <source>
        <dbReference type="ARBA" id="ARBA00011894"/>
    </source>
</evidence>
<dbReference type="NCBIfam" id="NF001097">
    <property type="entry name" value="PRK00129.1"/>
    <property type="match status" value="1"/>
</dbReference>
<feature type="binding site" evidence="15">
    <location>
        <position position="103"/>
    </location>
    <ligand>
        <name>5-phospho-alpha-D-ribose 1-diphosphate</name>
        <dbReference type="ChEBI" id="CHEBI:58017"/>
    </ligand>
</feature>
<dbReference type="Pfam" id="PF14681">
    <property type="entry name" value="UPRTase"/>
    <property type="match status" value="1"/>
</dbReference>
<feature type="binding site" evidence="15">
    <location>
        <begin position="130"/>
        <end position="138"/>
    </location>
    <ligand>
        <name>5-phospho-alpha-D-ribose 1-diphosphate</name>
        <dbReference type="ChEBI" id="CHEBI:58017"/>
    </ligand>
</feature>
<proteinExistence type="inferred from homology"/>
<reference evidence="17 18" key="1">
    <citation type="journal article" date="2018" name="Genome Biol. Evol.">
        <title>Cladogenesis and Genomic Streamlining in Extracellular Endosymbionts of Tropical Stink Bugs.</title>
        <authorList>
            <person name="Otero-Bravo A."/>
            <person name="Goffredi S."/>
            <person name="Sabree Z.L."/>
        </authorList>
    </citation>
    <scope>NUCLEOTIDE SEQUENCE [LARGE SCALE GENOMIC DNA]</scope>
    <source>
        <strain evidence="17 18">SoEL</strain>
    </source>
</reference>
<comment type="activity regulation">
    <text evidence="15">Allosterically activated by GTP.</text>
</comment>
<comment type="similarity">
    <text evidence="2 15">Belongs to the UPRTase family.</text>
</comment>
<evidence type="ECO:0000256" key="9">
    <source>
        <dbReference type="ARBA" id="ARBA00023134"/>
    </source>
</evidence>
<evidence type="ECO:0000256" key="14">
    <source>
        <dbReference type="ARBA" id="ARBA00079807"/>
    </source>
</evidence>
<evidence type="ECO:0000256" key="4">
    <source>
        <dbReference type="ARBA" id="ARBA00022533"/>
    </source>
</evidence>
<evidence type="ECO:0000256" key="10">
    <source>
        <dbReference type="ARBA" id="ARBA00031082"/>
    </source>
</evidence>
<dbReference type="GO" id="GO:0005525">
    <property type="term" value="F:GTP binding"/>
    <property type="evidence" value="ECO:0007669"/>
    <property type="project" value="UniProtKB-KW"/>
</dbReference>
<keyword evidence="5 15" id="KW-0328">Glycosyltransferase</keyword>
<evidence type="ECO:0000256" key="12">
    <source>
        <dbReference type="ARBA" id="ARBA00056901"/>
    </source>
</evidence>
<dbReference type="PANTHER" id="PTHR32315">
    <property type="entry name" value="ADENINE PHOSPHORIBOSYLTRANSFERASE"/>
    <property type="match status" value="1"/>
</dbReference>
<dbReference type="RefSeq" id="WP_136129852.1">
    <property type="nucleotide sequence ID" value="NZ_PDKU01000001.1"/>
</dbReference>
<evidence type="ECO:0000256" key="6">
    <source>
        <dbReference type="ARBA" id="ARBA00022679"/>
    </source>
</evidence>
<evidence type="ECO:0000259" key="16">
    <source>
        <dbReference type="Pfam" id="PF14681"/>
    </source>
</evidence>
<evidence type="ECO:0000256" key="13">
    <source>
        <dbReference type="ARBA" id="ARBA00072146"/>
    </source>
</evidence>
<dbReference type="AlphaFoldDB" id="A0A2P5SWH6"/>
<organism evidence="17 18">
    <name type="scientific">Candidatus Pantoea edessiphila</name>
    <dbReference type="NCBI Taxonomy" id="2044610"/>
    <lineage>
        <taxon>Bacteria</taxon>
        <taxon>Pseudomonadati</taxon>
        <taxon>Pseudomonadota</taxon>
        <taxon>Gammaproteobacteria</taxon>
        <taxon>Enterobacterales</taxon>
        <taxon>Erwiniaceae</taxon>
        <taxon>Pantoea</taxon>
    </lineage>
</organism>
<protein>
    <recommendedName>
        <fullName evidence="13 15">Uracil phosphoribosyltransferase</fullName>
        <ecNumber evidence="3 15">2.4.2.9</ecNumber>
    </recommendedName>
    <alternativeName>
        <fullName evidence="10 15">UMP pyrophosphorylase</fullName>
    </alternativeName>
    <alternativeName>
        <fullName evidence="14 15">UPRTase</fullName>
    </alternativeName>
</protein>
<evidence type="ECO:0000256" key="15">
    <source>
        <dbReference type="HAMAP-Rule" id="MF_01218"/>
    </source>
</evidence>
<evidence type="ECO:0000256" key="7">
    <source>
        <dbReference type="ARBA" id="ARBA00022741"/>
    </source>
</evidence>
<feature type="binding site" evidence="15">
    <location>
        <position position="78"/>
    </location>
    <ligand>
        <name>5-phospho-alpha-D-ribose 1-diphosphate</name>
        <dbReference type="ChEBI" id="CHEBI:58017"/>
    </ligand>
</feature>
<feature type="binding site" evidence="15">
    <location>
        <position position="193"/>
    </location>
    <ligand>
        <name>uracil</name>
        <dbReference type="ChEBI" id="CHEBI:17568"/>
    </ligand>
</feature>
<evidence type="ECO:0000313" key="17">
    <source>
        <dbReference type="EMBL" id="PPI86689.1"/>
    </source>
</evidence>
<evidence type="ECO:0000313" key="18">
    <source>
        <dbReference type="Proteomes" id="UP000296144"/>
    </source>
</evidence>
<dbReference type="InterPro" id="IPR000836">
    <property type="entry name" value="PRTase_dom"/>
</dbReference>
<evidence type="ECO:0000256" key="1">
    <source>
        <dbReference type="ARBA" id="ARBA00005180"/>
    </source>
</evidence>
<feature type="domain" description="Phosphoribosyltransferase" evidence="16">
    <location>
        <begin position="7"/>
        <end position="207"/>
    </location>
</feature>
<dbReference type="GO" id="GO:0006223">
    <property type="term" value="P:uracil salvage"/>
    <property type="evidence" value="ECO:0007669"/>
    <property type="project" value="InterPro"/>
</dbReference>
<name>A0A2P5SWH6_9GAMM</name>
<dbReference type="HAMAP" id="MF_01218_B">
    <property type="entry name" value="Upp_B"/>
    <property type="match status" value="1"/>
</dbReference>
<evidence type="ECO:0000256" key="11">
    <source>
        <dbReference type="ARBA" id="ARBA00052919"/>
    </source>
</evidence>
<dbReference type="InterPro" id="IPR034332">
    <property type="entry name" value="Upp_B"/>
</dbReference>
<keyword evidence="18" id="KW-1185">Reference proteome</keyword>
<comment type="cofactor">
    <cofactor evidence="15">
        <name>Mg(2+)</name>
        <dbReference type="ChEBI" id="CHEBI:18420"/>
    </cofactor>
    <text evidence="15">Binds 1 Mg(2+) ion per subunit. The magnesium is bound as Mg-PRPP.</text>
</comment>
<dbReference type="FunFam" id="3.40.50.2020:FF:000003">
    <property type="entry name" value="Uracil phosphoribosyltransferase"/>
    <property type="match status" value="1"/>
</dbReference>
<comment type="caution">
    <text evidence="17">The sequence shown here is derived from an EMBL/GenBank/DDBJ whole genome shotgun (WGS) entry which is preliminary data.</text>
</comment>
<gene>
    <name evidence="15 17" type="primary">upp</name>
    <name evidence="17" type="ORF">CRV10_00280</name>
</gene>
<evidence type="ECO:0000256" key="2">
    <source>
        <dbReference type="ARBA" id="ARBA00009516"/>
    </source>
</evidence>
<dbReference type="PANTHER" id="PTHR32315:SF4">
    <property type="entry name" value="URACIL PHOSPHORIBOSYLTRANSFERASE, CHLOROPLASTIC"/>
    <property type="match status" value="1"/>
</dbReference>
<dbReference type="Proteomes" id="UP000296144">
    <property type="component" value="Unassembled WGS sequence"/>
</dbReference>
<keyword evidence="8 15" id="KW-0460">Magnesium</keyword>
<dbReference type="GO" id="GO:0000287">
    <property type="term" value="F:magnesium ion binding"/>
    <property type="evidence" value="ECO:0007669"/>
    <property type="project" value="UniProtKB-UniRule"/>
</dbReference>